<evidence type="ECO:0000256" key="1">
    <source>
        <dbReference type="SAM" id="MobiDB-lite"/>
    </source>
</evidence>
<feature type="compositionally biased region" description="Basic residues" evidence="1">
    <location>
        <begin position="365"/>
        <end position="374"/>
    </location>
</feature>
<sequence length="409" mass="43921">MLCEGTATEPNSTTQSLTMDQCTGDEFSSAAYCTMIPCMVGGGSYEQCMCDTMDHICNKTSDDYYSSVTCTMSTCCKDQTDDAGRLSCFDVAFSGYYGPYTYGSNETSLTFLTDYFECIANPTNSTPECACSLISTYCELNAEYCNCDTASDDDFSATLCTVSTCCQDQTDDAGRMSCLEDATEQPGFYFPYTSYGSNETSPTFDTYYDTLVTDYDECIASPTNSTSECVCSLVSTYCELYSEYCDIQTCCQSQVDNAGNIDCFTSAFYETCIDDVYSKYFCLCEKSAVACQLGADPKQCELYDCCFSSSDFYDDDEHLKACLGLGVDESHPSSAVTAAPTTPVSLVNPTHTSDPAGVGVNAKSSKTKAGKSKTSKAVATAKQKSPAAPAAPTNPAPLTNPTHTSMSLA</sequence>
<organism evidence="2 3">
    <name type="scientific">Skeletonema marinoi</name>
    <dbReference type="NCBI Taxonomy" id="267567"/>
    <lineage>
        <taxon>Eukaryota</taxon>
        <taxon>Sar</taxon>
        <taxon>Stramenopiles</taxon>
        <taxon>Ochrophyta</taxon>
        <taxon>Bacillariophyta</taxon>
        <taxon>Coscinodiscophyceae</taxon>
        <taxon>Thalassiosirophycidae</taxon>
        <taxon>Thalassiosirales</taxon>
        <taxon>Skeletonemataceae</taxon>
        <taxon>Skeletonema</taxon>
        <taxon>Skeletonema marinoi-dohrnii complex</taxon>
    </lineage>
</organism>
<dbReference type="EMBL" id="JATAAI010000022">
    <property type="protein sequence ID" value="KAK1737957.1"/>
    <property type="molecule type" value="Genomic_DNA"/>
</dbReference>
<evidence type="ECO:0000313" key="2">
    <source>
        <dbReference type="EMBL" id="KAK1737957.1"/>
    </source>
</evidence>
<feature type="compositionally biased region" description="Low complexity" evidence="1">
    <location>
        <begin position="375"/>
        <end position="402"/>
    </location>
</feature>
<evidence type="ECO:0000313" key="3">
    <source>
        <dbReference type="Proteomes" id="UP001224775"/>
    </source>
</evidence>
<comment type="caution">
    <text evidence="2">The sequence shown here is derived from an EMBL/GenBank/DDBJ whole genome shotgun (WGS) entry which is preliminary data.</text>
</comment>
<proteinExistence type="predicted"/>
<reference evidence="2" key="1">
    <citation type="submission" date="2023-06" db="EMBL/GenBank/DDBJ databases">
        <title>Survivors Of The Sea: Transcriptome response of Skeletonema marinoi to long-term dormancy.</title>
        <authorList>
            <person name="Pinder M.I.M."/>
            <person name="Kourtchenko O."/>
            <person name="Robertson E.K."/>
            <person name="Larsson T."/>
            <person name="Maumus F."/>
            <person name="Osuna-Cruz C.M."/>
            <person name="Vancaester E."/>
            <person name="Stenow R."/>
            <person name="Vandepoele K."/>
            <person name="Ploug H."/>
            <person name="Bruchert V."/>
            <person name="Godhe A."/>
            <person name="Topel M."/>
        </authorList>
    </citation>
    <scope>NUCLEOTIDE SEQUENCE</scope>
    <source>
        <strain evidence="2">R05AC</strain>
    </source>
</reference>
<name>A0AAD8Y215_9STRA</name>
<dbReference type="Proteomes" id="UP001224775">
    <property type="component" value="Unassembled WGS sequence"/>
</dbReference>
<protein>
    <submittedName>
        <fullName evidence="2">Uncharacterized protein</fullName>
    </submittedName>
</protein>
<dbReference type="AlphaFoldDB" id="A0AAD8Y215"/>
<gene>
    <name evidence="2" type="ORF">QTG54_011251</name>
</gene>
<keyword evidence="3" id="KW-1185">Reference proteome</keyword>
<feature type="region of interest" description="Disordered" evidence="1">
    <location>
        <begin position="334"/>
        <end position="409"/>
    </location>
</feature>
<accession>A0AAD8Y215</accession>
<feature type="compositionally biased region" description="Polar residues" evidence="1">
    <location>
        <begin position="334"/>
        <end position="353"/>
    </location>
</feature>